<dbReference type="FunFam" id="3.40.50.1360:FF:000005">
    <property type="entry name" value="6-phosphogluconolactonase"/>
    <property type="match status" value="1"/>
</dbReference>
<comment type="pathway">
    <text evidence="3 8">Carbohydrate degradation; pentose phosphate pathway; D-ribulose 5-phosphate from D-glucose 6-phosphate (oxidative stage): step 2/3.</text>
</comment>
<gene>
    <name evidence="8 10" type="primary">pgl</name>
    <name evidence="10" type="ORF">ENS29_03675</name>
</gene>
<evidence type="ECO:0000256" key="3">
    <source>
        <dbReference type="ARBA" id="ARBA00004961"/>
    </source>
</evidence>
<dbReference type="EMBL" id="DSUH01000076">
    <property type="protein sequence ID" value="HGU31939.1"/>
    <property type="molecule type" value="Genomic_DNA"/>
</dbReference>
<evidence type="ECO:0000256" key="2">
    <source>
        <dbReference type="ARBA" id="ARBA00002681"/>
    </source>
</evidence>
<dbReference type="CDD" id="cd01400">
    <property type="entry name" value="6PGL"/>
    <property type="match status" value="1"/>
</dbReference>
<dbReference type="SUPFAM" id="SSF100950">
    <property type="entry name" value="NagB/RpiA/CoA transferase-like"/>
    <property type="match status" value="1"/>
</dbReference>
<feature type="domain" description="Glucosamine/galactosamine-6-phosphate isomerase" evidence="9">
    <location>
        <begin position="40"/>
        <end position="266"/>
    </location>
</feature>
<comment type="catalytic activity">
    <reaction evidence="1 8">
        <text>6-phospho-D-glucono-1,5-lactone + H2O = 6-phospho-D-gluconate + H(+)</text>
        <dbReference type="Rhea" id="RHEA:12556"/>
        <dbReference type="ChEBI" id="CHEBI:15377"/>
        <dbReference type="ChEBI" id="CHEBI:15378"/>
        <dbReference type="ChEBI" id="CHEBI:57955"/>
        <dbReference type="ChEBI" id="CHEBI:58759"/>
        <dbReference type="EC" id="3.1.1.31"/>
    </reaction>
</comment>
<comment type="caution">
    <text evidence="10">The sequence shown here is derived from an EMBL/GenBank/DDBJ whole genome shotgun (WGS) entry which is preliminary data.</text>
</comment>
<dbReference type="GO" id="GO:0005975">
    <property type="term" value="P:carbohydrate metabolic process"/>
    <property type="evidence" value="ECO:0007669"/>
    <property type="project" value="UniProtKB-UniRule"/>
</dbReference>
<dbReference type="InterPro" id="IPR039104">
    <property type="entry name" value="6PGL"/>
</dbReference>
<dbReference type="Gene3D" id="3.40.50.1360">
    <property type="match status" value="1"/>
</dbReference>
<organism evidence="10">
    <name type="scientific">Desulfatirhabdium butyrativorans</name>
    <dbReference type="NCBI Taxonomy" id="340467"/>
    <lineage>
        <taxon>Bacteria</taxon>
        <taxon>Pseudomonadati</taxon>
        <taxon>Thermodesulfobacteriota</taxon>
        <taxon>Desulfobacteria</taxon>
        <taxon>Desulfobacterales</taxon>
        <taxon>Desulfatirhabdiaceae</taxon>
        <taxon>Desulfatirhabdium</taxon>
    </lineage>
</organism>
<dbReference type="Pfam" id="PF01182">
    <property type="entry name" value="Glucosamine_iso"/>
    <property type="match status" value="1"/>
</dbReference>
<comment type="similarity">
    <text evidence="4 8">Belongs to the glucosamine/galactosamine-6-phosphate isomerase family. 6-phosphogluconolactonase subfamily.</text>
</comment>
<sequence length="280" mass="31629">MSRDEARNSYRPFCEFDSVGKTTRERTTGIDSRQVIHIFPDADRLVQALTADILRISREAVRSRGKCFIALSGGSVLHLLHSGLWLFRQTLDIGWSSWHVFWVDERHVPWNSPDSNYGEAKRLFLDHVPIRKDHIHPVPESPDVDEAAPAYEECLRKVLPLHGADVPRFDIVLLGVGEDGHTASLFPGHDALFEDHRLVVPVRQAPKPPPDRVTMTLPMLCAARSIFFCVTGIHKADVVARILANPQPISALPAQMVHPTDGNLLWMMDREAAHRWERQG</sequence>
<dbReference type="GO" id="GO:0017057">
    <property type="term" value="F:6-phosphogluconolactonase activity"/>
    <property type="evidence" value="ECO:0007669"/>
    <property type="project" value="UniProtKB-UniRule"/>
</dbReference>
<evidence type="ECO:0000256" key="6">
    <source>
        <dbReference type="ARBA" id="ARBA00020337"/>
    </source>
</evidence>
<proteinExistence type="inferred from homology"/>
<evidence type="ECO:0000256" key="7">
    <source>
        <dbReference type="ARBA" id="ARBA00022801"/>
    </source>
</evidence>
<accession>A0A7C4MS56</accession>
<dbReference type="PANTHER" id="PTHR11054">
    <property type="entry name" value="6-PHOSPHOGLUCONOLACTONASE"/>
    <property type="match status" value="1"/>
</dbReference>
<dbReference type="InterPro" id="IPR005900">
    <property type="entry name" value="6-phosphogluconolactonase_DevB"/>
</dbReference>
<evidence type="ECO:0000256" key="5">
    <source>
        <dbReference type="ARBA" id="ARBA00013198"/>
    </source>
</evidence>
<name>A0A7C4MS56_9BACT</name>
<protein>
    <recommendedName>
        <fullName evidence="6 8">6-phosphogluconolactonase</fullName>
        <shortName evidence="8">6PGL</shortName>
        <ecNumber evidence="5 8">3.1.1.31</ecNumber>
    </recommendedName>
</protein>
<dbReference type="InterPro" id="IPR037171">
    <property type="entry name" value="NagB/RpiA_transferase-like"/>
</dbReference>
<dbReference type="UniPathway" id="UPA00115">
    <property type="reaction ID" value="UER00409"/>
</dbReference>
<reference evidence="10" key="1">
    <citation type="journal article" date="2020" name="mSystems">
        <title>Genome- and Community-Level Interaction Insights into Carbon Utilization and Element Cycling Functions of Hydrothermarchaeota in Hydrothermal Sediment.</title>
        <authorList>
            <person name="Zhou Z."/>
            <person name="Liu Y."/>
            <person name="Xu W."/>
            <person name="Pan J."/>
            <person name="Luo Z.H."/>
            <person name="Li M."/>
        </authorList>
    </citation>
    <scope>NUCLEOTIDE SEQUENCE [LARGE SCALE GENOMIC DNA]</scope>
    <source>
        <strain evidence="10">SpSt-477</strain>
    </source>
</reference>
<keyword evidence="7 8" id="KW-0378">Hydrolase</keyword>
<evidence type="ECO:0000313" key="10">
    <source>
        <dbReference type="EMBL" id="HGU31939.1"/>
    </source>
</evidence>
<dbReference type="InterPro" id="IPR006148">
    <property type="entry name" value="Glc/Gal-6P_isomerase"/>
</dbReference>
<evidence type="ECO:0000256" key="4">
    <source>
        <dbReference type="ARBA" id="ARBA00010662"/>
    </source>
</evidence>
<dbReference type="GO" id="GO:0006098">
    <property type="term" value="P:pentose-phosphate shunt"/>
    <property type="evidence" value="ECO:0007669"/>
    <property type="project" value="UniProtKB-UniPathway"/>
</dbReference>
<dbReference type="EC" id="3.1.1.31" evidence="5 8"/>
<dbReference type="AlphaFoldDB" id="A0A7C4MS56"/>
<comment type="function">
    <text evidence="2 8">Hydrolysis of 6-phosphogluconolactone to 6-phosphogluconate.</text>
</comment>
<evidence type="ECO:0000256" key="1">
    <source>
        <dbReference type="ARBA" id="ARBA00000832"/>
    </source>
</evidence>
<evidence type="ECO:0000259" key="9">
    <source>
        <dbReference type="Pfam" id="PF01182"/>
    </source>
</evidence>
<dbReference type="PANTHER" id="PTHR11054:SF0">
    <property type="entry name" value="6-PHOSPHOGLUCONOLACTONASE"/>
    <property type="match status" value="1"/>
</dbReference>
<dbReference type="NCBIfam" id="TIGR01198">
    <property type="entry name" value="pgl"/>
    <property type="match status" value="1"/>
</dbReference>
<evidence type="ECO:0000256" key="8">
    <source>
        <dbReference type="RuleBase" id="RU365095"/>
    </source>
</evidence>